<feature type="domain" description="EamA" evidence="2">
    <location>
        <begin position="2"/>
        <end position="129"/>
    </location>
</feature>
<dbReference type="PANTHER" id="PTHR22911:SF103">
    <property type="entry name" value="BLR2811 PROTEIN"/>
    <property type="match status" value="1"/>
</dbReference>
<dbReference type="InterPro" id="IPR000620">
    <property type="entry name" value="EamA_dom"/>
</dbReference>
<feature type="transmembrane region" description="Helical" evidence="1">
    <location>
        <begin position="225"/>
        <end position="246"/>
    </location>
</feature>
<feature type="transmembrane region" description="Helical" evidence="1">
    <location>
        <begin position="252"/>
        <end position="270"/>
    </location>
</feature>
<dbReference type="GO" id="GO:0016020">
    <property type="term" value="C:membrane"/>
    <property type="evidence" value="ECO:0007669"/>
    <property type="project" value="InterPro"/>
</dbReference>
<organism evidence="3 4">
    <name type="scientific">Mesorhizobium australicum</name>
    <dbReference type="NCBI Taxonomy" id="536018"/>
    <lineage>
        <taxon>Bacteria</taxon>
        <taxon>Pseudomonadati</taxon>
        <taxon>Pseudomonadota</taxon>
        <taxon>Alphaproteobacteria</taxon>
        <taxon>Hyphomicrobiales</taxon>
        <taxon>Phyllobacteriaceae</taxon>
        <taxon>Mesorhizobium</taxon>
    </lineage>
</organism>
<feature type="transmembrane region" description="Helical" evidence="1">
    <location>
        <begin position="139"/>
        <end position="156"/>
    </location>
</feature>
<reference evidence="3 4" key="1">
    <citation type="submission" date="2017-04" db="EMBL/GenBank/DDBJ databases">
        <authorList>
            <person name="Afonso C.L."/>
            <person name="Miller P.J."/>
            <person name="Scott M.A."/>
            <person name="Spackman E."/>
            <person name="Goraichik I."/>
            <person name="Dimitrov K.M."/>
            <person name="Suarez D.L."/>
            <person name="Swayne D.E."/>
        </authorList>
    </citation>
    <scope>NUCLEOTIDE SEQUENCE [LARGE SCALE GENOMIC DNA]</scope>
    <source>
        <strain evidence="3 4">B5P</strain>
    </source>
</reference>
<dbReference type="AlphaFoldDB" id="A0A1X7PRL3"/>
<feature type="transmembrane region" description="Helical" evidence="1">
    <location>
        <begin position="115"/>
        <end position="133"/>
    </location>
</feature>
<feature type="transmembrane region" description="Helical" evidence="1">
    <location>
        <begin position="87"/>
        <end position="106"/>
    </location>
</feature>
<evidence type="ECO:0000313" key="4">
    <source>
        <dbReference type="Proteomes" id="UP000193083"/>
    </source>
</evidence>
<keyword evidence="4" id="KW-1185">Reference proteome</keyword>
<keyword evidence="1" id="KW-0472">Membrane</keyword>
<proteinExistence type="predicted"/>
<gene>
    <name evidence="3" type="ORF">SAMN02982922_5136</name>
</gene>
<keyword evidence="1" id="KW-0812">Transmembrane</keyword>
<dbReference type="OrthoDB" id="7818056at2"/>
<dbReference type="InterPro" id="IPR037185">
    <property type="entry name" value="EmrE-like"/>
</dbReference>
<keyword evidence="1" id="KW-1133">Transmembrane helix</keyword>
<dbReference type="PANTHER" id="PTHR22911">
    <property type="entry name" value="ACYL-MALONYL CONDENSING ENZYME-RELATED"/>
    <property type="match status" value="1"/>
</dbReference>
<evidence type="ECO:0000313" key="3">
    <source>
        <dbReference type="EMBL" id="SMH54625.1"/>
    </source>
</evidence>
<sequence>MFMLAGFFFYSTSDMLAKVLSETVNPLQIAWLRQLGLLSGVVVLLAWKGPRILRSRHPFLQFGRGLTVVVAATSFLFAITYVPLADATAVSFIAPFIVIVLAGLVLGETVGLKRWIAVALGFAGTMIIIRPGFNAFHPAIFLVILSGLAFGIRQIISRRVSGTDPLVTTIAYTALTAALLLSLPLPFIWKNPLDLTQFLMMVGIAIIAGCGELSIMRALDLGEAVVLSPLQYTLMIWATIWGFLIFAQLPDMWTLIGTAIVIGSGIYSLYHETRAPR</sequence>
<name>A0A1X7PRL3_9HYPH</name>
<dbReference type="EMBL" id="FXBL01000004">
    <property type="protein sequence ID" value="SMH54625.1"/>
    <property type="molecule type" value="Genomic_DNA"/>
</dbReference>
<feature type="transmembrane region" description="Helical" evidence="1">
    <location>
        <begin position="195"/>
        <end position="213"/>
    </location>
</feature>
<dbReference type="SUPFAM" id="SSF103481">
    <property type="entry name" value="Multidrug resistance efflux transporter EmrE"/>
    <property type="match status" value="2"/>
</dbReference>
<evidence type="ECO:0000259" key="2">
    <source>
        <dbReference type="Pfam" id="PF00892"/>
    </source>
</evidence>
<accession>A0A1X7PRL3</accession>
<dbReference type="Pfam" id="PF00892">
    <property type="entry name" value="EamA"/>
    <property type="match status" value="2"/>
</dbReference>
<feature type="transmembrane region" description="Helical" evidence="1">
    <location>
        <begin position="168"/>
        <end position="189"/>
    </location>
</feature>
<feature type="transmembrane region" description="Helical" evidence="1">
    <location>
        <begin position="59"/>
        <end position="81"/>
    </location>
</feature>
<dbReference type="Proteomes" id="UP000193083">
    <property type="component" value="Unassembled WGS sequence"/>
</dbReference>
<feature type="domain" description="EamA" evidence="2">
    <location>
        <begin position="138"/>
        <end position="264"/>
    </location>
</feature>
<protein>
    <submittedName>
        <fullName evidence="3">S-adenosylmethionine uptake transporter</fullName>
    </submittedName>
</protein>
<evidence type="ECO:0000256" key="1">
    <source>
        <dbReference type="SAM" id="Phobius"/>
    </source>
</evidence>
<dbReference type="RefSeq" id="WP_085466765.1">
    <property type="nucleotide sequence ID" value="NZ_FXBL01000004.1"/>
</dbReference>
<feature type="transmembrane region" description="Helical" evidence="1">
    <location>
        <begin position="31"/>
        <end position="47"/>
    </location>
</feature>